<dbReference type="AlphaFoldDB" id="A0A0P9DCF1"/>
<proteinExistence type="predicted"/>
<gene>
    <name evidence="1" type="ORF">SE17_28570</name>
</gene>
<comment type="caution">
    <text evidence="1">The sequence shown here is derived from an EMBL/GenBank/DDBJ whole genome shotgun (WGS) entry which is preliminary data.</text>
</comment>
<evidence type="ECO:0008006" key="3">
    <source>
        <dbReference type="Google" id="ProtNLM"/>
    </source>
</evidence>
<dbReference type="Gene3D" id="1.25.10.10">
    <property type="entry name" value="Leucine-rich Repeat Variant"/>
    <property type="match status" value="1"/>
</dbReference>
<accession>A0A0P9DCF1</accession>
<dbReference type="SUPFAM" id="SSF48431">
    <property type="entry name" value="Lipovitellin-phosvitin complex, superhelical domain"/>
    <property type="match status" value="1"/>
</dbReference>
<sequence length="241" mass="26738">MVLELGIADKVKQLRREGLRPHEKLVAQITRAGAAAFQPLLELATDMDVLHEDAPECYAPIHALRLLGELNMVEIIEPLLEEFPVELDYEDERLPQVWAEEAPQIIGHLGAAAIEPLWAFADDTDRAESARSAAFRALSYLTAAAPESREAIIAGLRERLAAEQDKTMRSFLLTALANLGVAALYSELMGMYRAGQIDTEIIPAGAMRQLLLTDSTKRLACALHPLWERYDQHGPFPSEDE</sequence>
<keyword evidence="2" id="KW-1185">Reference proteome</keyword>
<reference evidence="1 2" key="1">
    <citation type="submission" date="2015-09" db="EMBL/GenBank/DDBJ databases">
        <title>Draft genome sequence of Kouleothrix aurantiaca JCM 19913.</title>
        <authorList>
            <person name="Hemp J."/>
        </authorList>
    </citation>
    <scope>NUCLEOTIDE SEQUENCE [LARGE SCALE GENOMIC DNA]</scope>
    <source>
        <strain evidence="1 2">COM-B</strain>
    </source>
</reference>
<dbReference type="InterPro" id="IPR011989">
    <property type="entry name" value="ARM-like"/>
</dbReference>
<evidence type="ECO:0000313" key="2">
    <source>
        <dbReference type="Proteomes" id="UP000050509"/>
    </source>
</evidence>
<evidence type="ECO:0000313" key="1">
    <source>
        <dbReference type="EMBL" id="KPV50163.1"/>
    </source>
</evidence>
<organism evidence="1 2">
    <name type="scientific">Kouleothrix aurantiaca</name>
    <dbReference type="NCBI Taxonomy" id="186479"/>
    <lineage>
        <taxon>Bacteria</taxon>
        <taxon>Bacillati</taxon>
        <taxon>Chloroflexota</taxon>
        <taxon>Chloroflexia</taxon>
        <taxon>Chloroflexales</taxon>
        <taxon>Roseiflexineae</taxon>
        <taxon>Roseiflexaceae</taxon>
        <taxon>Kouleothrix</taxon>
    </lineage>
</organism>
<dbReference type="EMBL" id="LJCR01001550">
    <property type="protein sequence ID" value="KPV50163.1"/>
    <property type="molecule type" value="Genomic_DNA"/>
</dbReference>
<dbReference type="Proteomes" id="UP000050509">
    <property type="component" value="Unassembled WGS sequence"/>
</dbReference>
<dbReference type="InterPro" id="IPR011030">
    <property type="entry name" value="Lipovitellin_superhlx_dom"/>
</dbReference>
<name>A0A0P9DCF1_9CHLR</name>
<protein>
    <recommendedName>
        <fullName evidence="3">PBS lyase</fullName>
    </recommendedName>
</protein>